<dbReference type="InterPro" id="IPR026046">
    <property type="entry name" value="UBIAD1"/>
</dbReference>
<feature type="transmembrane region" description="Helical" evidence="8">
    <location>
        <begin position="225"/>
        <end position="246"/>
    </location>
</feature>
<evidence type="ECO:0000313" key="11">
    <source>
        <dbReference type="Proteomes" id="UP000288623"/>
    </source>
</evidence>
<evidence type="ECO:0000256" key="1">
    <source>
        <dbReference type="ARBA" id="ARBA00004141"/>
    </source>
</evidence>
<dbReference type="Pfam" id="PF01040">
    <property type="entry name" value="UbiA"/>
    <property type="match status" value="1"/>
</dbReference>
<keyword evidence="5 8" id="KW-0812">Transmembrane</keyword>
<dbReference type="Gene3D" id="1.20.120.1780">
    <property type="entry name" value="UbiA prenyltransferase"/>
    <property type="match status" value="1"/>
</dbReference>
<evidence type="ECO:0000256" key="6">
    <source>
        <dbReference type="ARBA" id="ARBA00022989"/>
    </source>
</evidence>
<proteinExistence type="inferred from homology"/>
<dbReference type="PANTHER" id="PTHR13929:SF0">
    <property type="entry name" value="UBIA PRENYLTRANSFERASE DOMAIN-CONTAINING PROTEIN 1"/>
    <property type="match status" value="1"/>
</dbReference>
<evidence type="ECO:0000256" key="7">
    <source>
        <dbReference type="ARBA" id="ARBA00023136"/>
    </source>
</evidence>
<dbReference type="FunFam" id="1.10.357.140:FF:000007">
    <property type="entry name" value="1,4-dihydroxy-2-naphthoate octaprenyltransferase"/>
    <property type="match status" value="1"/>
</dbReference>
<keyword evidence="6 8" id="KW-1133">Transmembrane helix</keyword>
<evidence type="ECO:0000256" key="2">
    <source>
        <dbReference type="ARBA" id="ARBA00022428"/>
    </source>
</evidence>
<feature type="transmembrane region" description="Helical" evidence="8">
    <location>
        <begin position="101"/>
        <end position="119"/>
    </location>
</feature>
<feature type="transmembrane region" description="Helical" evidence="8">
    <location>
        <begin position="125"/>
        <end position="141"/>
    </location>
</feature>
<feature type="transmembrane region" description="Helical" evidence="8">
    <location>
        <begin position="26"/>
        <end position="43"/>
    </location>
</feature>
<feature type="transmembrane region" description="Helical" evidence="8">
    <location>
        <begin position="49"/>
        <end position="69"/>
    </location>
</feature>
<dbReference type="InterPro" id="IPR000537">
    <property type="entry name" value="UbiA_prenyltransferase"/>
</dbReference>
<comment type="pathway">
    <text evidence="8">Quinol/quinone metabolism; menaquinone biosynthesis; menaquinol from 1,4-dihydroxy-2-naphthoate: step 1/2.</text>
</comment>
<reference evidence="10 11" key="1">
    <citation type="submission" date="2014-11" db="EMBL/GenBank/DDBJ databases">
        <title>Genome sequence and analysis of novel Kurthia sp.</title>
        <authorList>
            <person name="Lawson J.N."/>
            <person name="Gonzalez J.E."/>
            <person name="Rinauldi L."/>
            <person name="Xuan Z."/>
            <person name="Firman A."/>
            <person name="Shaddox L."/>
            <person name="Trudeau A."/>
            <person name="Shah S."/>
            <person name="Reiman D."/>
        </authorList>
    </citation>
    <scope>NUCLEOTIDE SEQUENCE [LARGE SCALE GENOMIC DNA]</scope>
    <source>
        <strain evidence="10 11">3B1D</strain>
    </source>
</reference>
<keyword evidence="11" id="KW-1185">Reference proteome</keyword>
<dbReference type="UniPathway" id="UPA00079">
    <property type="reaction ID" value="UER00168"/>
</dbReference>
<dbReference type="CDD" id="cd13962">
    <property type="entry name" value="PT_UbiA_UBIAD1"/>
    <property type="match status" value="1"/>
</dbReference>
<accession>A0A433RR46</accession>
<evidence type="ECO:0000256" key="4">
    <source>
        <dbReference type="ARBA" id="ARBA00022679"/>
    </source>
</evidence>
<dbReference type="RefSeq" id="WP_126991479.1">
    <property type="nucleotide sequence ID" value="NZ_JTFC01000039.1"/>
</dbReference>
<dbReference type="NCBIfam" id="NF004749">
    <property type="entry name" value="PRK06080.1-1"/>
    <property type="match status" value="1"/>
</dbReference>
<dbReference type="PANTHER" id="PTHR13929">
    <property type="entry name" value="1,4-DIHYDROXY-2-NAPHTHOATE OCTAPRENYLTRANSFERASE"/>
    <property type="match status" value="1"/>
</dbReference>
<dbReference type="HAMAP" id="MF_01937">
    <property type="entry name" value="MenA_1"/>
    <property type="match status" value="1"/>
</dbReference>
<sequence length="309" mass="33497">MGQPMQQPIEDISTAKLMWQLTRPHTLTATFSPVILGTALALFDTKIDWLLFIAMLVCCLCLQIATNLFNEYYDFKRGLDTADSVGIGGALVRHGTKPSTVLAFALVLYAIAMAIGVYICMASSWWLVVIGLIGMAVGYLYTGGPYPIAYTPFGELFAGLCMGIGFILIAYFIQTGTVSMTSFLVSVPLGILVGAINMSNNIRDIKEDTIGGRKTLAILLGRDKAITVLAISFIISYLWIIGLVILGEVSPWLLIVLLCVPKPIAAIKNFREGEGVPQKQGLAMKSTAMTNTFFGFLLSIGLIIAYVMK</sequence>
<protein>
    <recommendedName>
        <fullName evidence="8 9">1,4-dihydroxy-2-naphthoate octaprenyltransferase</fullName>
        <shortName evidence="8">DHNA-octaprenyltransferase</shortName>
        <ecNumber evidence="8 9">2.5.1.74</ecNumber>
    </recommendedName>
</protein>
<dbReference type="FunFam" id="1.20.120.1780:FF:000002">
    <property type="entry name" value="1,4-dihydroxy-2-naphthoate octaprenyltransferase"/>
    <property type="match status" value="1"/>
</dbReference>
<dbReference type="AlphaFoldDB" id="A0A433RR46"/>
<dbReference type="NCBIfam" id="NF009926">
    <property type="entry name" value="PRK13387.1"/>
    <property type="match status" value="1"/>
</dbReference>
<keyword evidence="4 8" id="KW-0808">Transferase</keyword>
<dbReference type="EMBL" id="JTFC01000039">
    <property type="protein sequence ID" value="RUS53223.1"/>
    <property type="molecule type" value="Genomic_DNA"/>
</dbReference>
<evidence type="ECO:0000256" key="8">
    <source>
        <dbReference type="HAMAP-Rule" id="MF_01937"/>
    </source>
</evidence>
<dbReference type="EC" id="2.5.1.74" evidence="8 9"/>
<keyword evidence="3 8" id="KW-1003">Cell membrane</keyword>
<evidence type="ECO:0000256" key="5">
    <source>
        <dbReference type="ARBA" id="ARBA00022692"/>
    </source>
</evidence>
<feature type="transmembrane region" description="Helical" evidence="8">
    <location>
        <begin position="291"/>
        <end position="308"/>
    </location>
</feature>
<dbReference type="GO" id="GO:0005886">
    <property type="term" value="C:plasma membrane"/>
    <property type="evidence" value="ECO:0007669"/>
    <property type="project" value="UniProtKB-SubCell"/>
</dbReference>
<dbReference type="GO" id="GO:0046428">
    <property type="term" value="F:1,4-dihydroxy-2-naphthoate polyprenyltransferase activity"/>
    <property type="evidence" value="ECO:0007669"/>
    <property type="project" value="UniProtKB-UniRule"/>
</dbReference>
<comment type="function">
    <text evidence="8">Conversion of 1,4-dihydroxy-2-naphthoate (DHNA) to demethylmenaquinone (DMK).</text>
</comment>
<dbReference type="PIRSF" id="PIRSF005355">
    <property type="entry name" value="UBIAD1"/>
    <property type="match status" value="1"/>
</dbReference>
<evidence type="ECO:0000313" key="10">
    <source>
        <dbReference type="EMBL" id="RUS53223.1"/>
    </source>
</evidence>
<feature type="transmembrane region" description="Helical" evidence="8">
    <location>
        <begin position="153"/>
        <end position="173"/>
    </location>
</feature>
<dbReference type="OrthoDB" id="9767568at2"/>
<dbReference type="InterPro" id="IPR004657">
    <property type="entry name" value="MenA"/>
</dbReference>
<feature type="transmembrane region" description="Helical" evidence="8">
    <location>
        <begin position="179"/>
        <end position="196"/>
    </location>
</feature>
<organism evidence="10 11">
    <name type="scientific">Candidatus Kurthia intestinigallinarum</name>
    <dbReference type="NCBI Taxonomy" id="1562256"/>
    <lineage>
        <taxon>Bacteria</taxon>
        <taxon>Bacillati</taxon>
        <taxon>Bacillota</taxon>
        <taxon>Bacilli</taxon>
        <taxon>Bacillales</taxon>
        <taxon>Caryophanaceae</taxon>
        <taxon>Kurthia</taxon>
    </lineage>
</organism>
<dbReference type="Proteomes" id="UP000288623">
    <property type="component" value="Unassembled WGS sequence"/>
</dbReference>
<evidence type="ECO:0000256" key="9">
    <source>
        <dbReference type="NCBIfam" id="TIGR00751"/>
    </source>
</evidence>
<dbReference type="NCBIfam" id="TIGR00751">
    <property type="entry name" value="menA"/>
    <property type="match status" value="1"/>
</dbReference>
<name>A0A433RR46_9BACL</name>
<comment type="caution">
    <text evidence="10">The sequence shown here is derived from an EMBL/GenBank/DDBJ whole genome shotgun (WGS) entry which is preliminary data.</text>
</comment>
<keyword evidence="2 8" id="KW-0474">Menaquinone biosynthesis</keyword>
<gene>
    <name evidence="8" type="primary">menA</name>
    <name evidence="10" type="ORF">QI30_15325</name>
</gene>
<evidence type="ECO:0000256" key="3">
    <source>
        <dbReference type="ARBA" id="ARBA00022475"/>
    </source>
</evidence>
<comment type="subcellular location">
    <subcellularLocation>
        <location evidence="8">Cell membrane</location>
        <topology evidence="8">Multi-pass membrane protein</topology>
    </subcellularLocation>
    <subcellularLocation>
        <location evidence="1">Membrane</location>
        <topology evidence="1">Multi-pass membrane protein</topology>
    </subcellularLocation>
</comment>
<dbReference type="GO" id="GO:0009234">
    <property type="term" value="P:menaquinone biosynthetic process"/>
    <property type="evidence" value="ECO:0007669"/>
    <property type="project" value="UniProtKB-UniRule"/>
</dbReference>
<keyword evidence="7 8" id="KW-0472">Membrane</keyword>
<comment type="similarity">
    <text evidence="8">Belongs to the MenA family. Type 1 subfamily.</text>
</comment>
<dbReference type="Gene3D" id="1.10.357.140">
    <property type="entry name" value="UbiA prenyltransferase"/>
    <property type="match status" value="1"/>
</dbReference>
<comment type="catalytic activity">
    <reaction evidence="8">
        <text>an all-trans-polyprenyl diphosphate + 1,4-dihydroxy-2-naphthoate + H(+) = a 2-demethylmenaquinol + CO2 + diphosphate</text>
        <dbReference type="Rhea" id="RHEA:26478"/>
        <dbReference type="Rhea" id="RHEA-COMP:9563"/>
        <dbReference type="Rhea" id="RHEA-COMP:9564"/>
        <dbReference type="ChEBI" id="CHEBI:11173"/>
        <dbReference type="ChEBI" id="CHEBI:15378"/>
        <dbReference type="ChEBI" id="CHEBI:16526"/>
        <dbReference type="ChEBI" id="CHEBI:33019"/>
        <dbReference type="ChEBI" id="CHEBI:55437"/>
        <dbReference type="ChEBI" id="CHEBI:58914"/>
        <dbReference type="EC" id="2.5.1.74"/>
    </reaction>
</comment>
<dbReference type="GO" id="GO:0042371">
    <property type="term" value="P:vitamin K biosynthetic process"/>
    <property type="evidence" value="ECO:0007669"/>
    <property type="project" value="TreeGrafter"/>
</dbReference>
<dbReference type="InterPro" id="IPR044878">
    <property type="entry name" value="UbiA_sf"/>
</dbReference>